<feature type="transmembrane region" description="Helical" evidence="9">
    <location>
        <begin position="192"/>
        <end position="214"/>
    </location>
</feature>
<dbReference type="RefSeq" id="WP_168449654.1">
    <property type="nucleotide sequence ID" value="NZ_JAAWWK010000002.1"/>
</dbReference>
<dbReference type="PRINTS" id="PR00344">
    <property type="entry name" value="BCTRLSENSOR"/>
</dbReference>
<accession>A0ABX1GDW1</accession>
<dbReference type="InterPro" id="IPR005467">
    <property type="entry name" value="His_kinase_dom"/>
</dbReference>
<keyword evidence="9" id="KW-0812">Transmembrane</keyword>
<dbReference type="EC" id="2.7.13.3" evidence="3"/>
<dbReference type="SMART" id="SM00387">
    <property type="entry name" value="HATPase_c"/>
    <property type="match status" value="1"/>
</dbReference>
<dbReference type="SUPFAM" id="SSF55874">
    <property type="entry name" value="ATPase domain of HSP90 chaperone/DNA topoisomerase II/histidine kinase"/>
    <property type="match status" value="1"/>
</dbReference>
<dbReference type="PROSITE" id="PS50885">
    <property type="entry name" value="HAMP"/>
    <property type="match status" value="1"/>
</dbReference>
<dbReference type="EMBL" id="JAAWWK010000002">
    <property type="protein sequence ID" value="NKI17130.1"/>
    <property type="molecule type" value="Genomic_DNA"/>
</dbReference>
<evidence type="ECO:0000256" key="1">
    <source>
        <dbReference type="ARBA" id="ARBA00000085"/>
    </source>
</evidence>
<evidence type="ECO:0000256" key="5">
    <source>
        <dbReference type="ARBA" id="ARBA00022679"/>
    </source>
</evidence>
<evidence type="ECO:0000256" key="9">
    <source>
        <dbReference type="SAM" id="Phobius"/>
    </source>
</evidence>
<evidence type="ECO:0000259" key="11">
    <source>
        <dbReference type="PROSITE" id="PS50885"/>
    </source>
</evidence>
<keyword evidence="9" id="KW-0472">Membrane</keyword>
<evidence type="ECO:0000256" key="6">
    <source>
        <dbReference type="ARBA" id="ARBA00022777"/>
    </source>
</evidence>
<dbReference type="PANTHER" id="PTHR43711">
    <property type="entry name" value="TWO-COMPONENT HISTIDINE KINASE"/>
    <property type="match status" value="1"/>
</dbReference>
<dbReference type="InterPro" id="IPR036097">
    <property type="entry name" value="HisK_dim/P_sf"/>
</dbReference>
<protein>
    <recommendedName>
        <fullName evidence="3">histidine kinase</fullName>
        <ecNumber evidence="3">2.7.13.3</ecNumber>
    </recommendedName>
</protein>
<dbReference type="InterPro" id="IPR003594">
    <property type="entry name" value="HATPase_dom"/>
</dbReference>
<comment type="catalytic activity">
    <reaction evidence="1">
        <text>ATP + protein L-histidine = ADP + protein N-phospho-L-histidine.</text>
        <dbReference type="EC" id="2.7.13.3"/>
    </reaction>
</comment>
<keyword evidence="7" id="KW-0902">Two-component regulatory system</keyword>
<feature type="transmembrane region" description="Helical" evidence="9">
    <location>
        <begin position="27"/>
        <end position="47"/>
    </location>
</feature>
<dbReference type="InterPro" id="IPR004358">
    <property type="entry name" value="Sig_transdc_His_kin-like_C"/>
</dbReference>
<evidence type="ECO:0000313" key="13">
    <source>
        <dbReference type="Proteomes" id="UP000765845"/>
    </source>
</evidence>
<evidence type="ECO:0000313" key="12">
    <source>
        <dbReference type="EMBL" id="NKI17130.1"/>
    </source>
</evidence>
<keyword evidence="4" id="KW-0597">Phosphoprotein</keyword>
<keyword evidence="9" id="KW-1133">Transmembrane helix</keyword>
<dbReference type="Pfam" id="PF02518">
    <property type="entry name" value="HATPase_c"/>
    <property type="match status" value="1"/>
</dbReference>
<keyword evidence="6 12" id="KW-0418">Kinase</keyword>
<dbReference type="SUPFAM" id="SSF47384">
    <property type="entry name" value="Homodimeric domain of signal transducing histidine kinase"/>
    <property type="match status" value="1"/>
</dbReference>
<dbReference type="InterPro" id="IPR003661">
    <property type="entry name" value="HisK_dim/P_dom"/>
</dbReference>
<dbReference type="PANTHER" id="PTHR43711:SF26">
    <property type="entry name" value="SENSOR HISTIDINE KINASE RCSC"/>
    <property type="match status" value="1"/>
</dbReference>
<comment type="subcellular location">
    <subcellularLocation>
        <location evidence="2">Membrane</location>
    </subcellularLocation>
</comment>
<evidence type="ECO:0000256" key="7">
    <source>
        <dbReference type="ARBA" id="ARBA00023012"/>
    </source>
</evidence>
<proteinExistence type="predicted"/>
<feature type="coiled-coil region" evidence="8">
    <location>
        <begin position="245"/>
        <end position="272"/>
    </location>
</feature>
<reference evidence="12 13" key="1">
    <citation type="submission" date="2020-04" db="EMBL/GenBank/DDBJ databases">
        <authorList>
            <person name="Yoon J."/>
        </authorList>
    </citation>
    <scope>NUCLEOTIDE SEQUENCE [LARGE SCALE GENOMIC DNA]</scope>
    <source>
        <strain evidence="12 13">KMU-166</strain>
    </source>
</reference>
<name>A0ABX1GDW1_9GAMM</name>
<dbReference type="Pfam" id="PF00512">
    <property type="entry name" value="HisKA"/>
    <property type="match status" value="1"/>
</dbReference>
<evidence type="ECO:0000256" key="4">
    <source>
        <dbReference type="ARBA" id="ARBA00022553"/>
    </source>
</evidence>
<comment type="caution">
    <text evidence="12">The sequence shown here is derived from an EMBL/GenBank/DDBJ whole genome shotgun (WGS) entry which is preliminary data.</text>
</comment>
<dbReference type="Gene3D" id="3.30.565.10">
    <property type="entry name" value="Histidine kinase-like ATPase, C-terminal domain"/>
    <property type="match status" value="1"/>
</dbReference>
<dbReference type="PROSITE" id="PS50109">
    <property type="entry name" value="HIS_KIN"/>
    <property type="match status" value="1"/>
</dbReference>
<dbReference type="InterPro" id="IPR003660">
    <property type="entry name" value="HAMP_dom"/>
</dbReference>
<evidence type="ECO:0000256" key="3">
    <source>
        <dbReference type="ARBA" id="ARBA00012438"/>
    </source>
</evidence>
<keyword evidence="5" id="KW-0808">Transferase</keyword>
<organism evidence="12 13">
    <name type="scientific">Spongiibacter thalassae</name>
    <dbReference type="NCBI Taxonomy" id="2721624"/>
    <lineage>
        <taxon>Bacteria</taxon>
        <taxon>Pseudomonadati</taxon>
        <taxon>Pseudomonadota</taxon>
        <taxon>Gammaproteobacteria</taxon>
        <taxon>Cellvibrionales</taxon>
        <taxon>Spongiibacteraceae</taxon>
        <taxon>Spongiibacter</taxon>
    </lineage>
</organism>
<feature type="domain" description="Histidine kinase" evidence="10">
    <location>
        <begin position="272"/>
        <end position="488"/>
    </location>
</feature>
<gene>
    <name evidence="12" type="ORF">HCU74_06805</name>
</gene>
<dbReference type="SMART" id="SM00388">
    <property type="entry name" value="HisKA"/>
    <property type="match status" value="1"/>
</dbReference>
<evidence type="ECO:0000256" key="8">
    <source>
        <dbReference type="SAM" id="Coils"/>
    </source>
</evidence>
<keyword evidence="13" id="KW-1185">Reference proteome</keyword>
<sequence length="493" mass="55990">MQQAKHDDIEPAAKWQRQRGPSLQQQWFLATLLSMLPLIVAVSYALWQLNEQSHSQSRQLRDQTLLGQLSVTLRKQTEDIERAARQYQLLREDRFLTLLHQKHDKTLESLLAISLLLPLQDKTTYTETSKSLKQHLAQIIQLSESGHAPTSLDEHYRHAQQDNQKIRQTIAEAVDASLHRNRDKLDTARRHILLTSALALPATLLLLGFSSLLISRSLGKLSKAIQQLGRGQWRPAIAIEGPADLVRLGERLEWMRAELENAEQQQERLSRHITHELKSPLAAIIDANELLSEQLPGPVTREQQRVLSIQRSQANHLQELIQQLLNYNAAASVNHTPEEELDLAAVCQRLFDTYRSRYFGNAPHCTVDSGFDQIRCHPLAIEMILSNLISNALQYCDSSDTVTVRWWKTEHFWFLTVKDSGPGIPEEEQQRVFQAFEQGTVPRRGALKGSGLGLAIVKDCADSLGAQITLNSERDKGCEFTLRFSQLSQRVTD</sequence>
<dbReference type="Gene3D" id="1.10.287.130">
    <property type="match status" value="1"/>
</dbReference>
<evidence type="ECO:0000259" key="10">
    <source>
        <dbReference type="PROSITE" id="PS50109"/>
    </source>
</evidence>
<dbReference type="Proteomes" id="UP000765845">
    <property type="component" value="Unassembled WGS sequence"/>
</dbReference>
<dbReference type="GO" id="GO:0016301">
    <property type="term" value="F:kinase activity"/>
    <property type="evidence" value="ECO:0007669"/>
    <property type="project" value="UniProtKB-KW"/>
</dbReference>
<keyword evidence="8" id="KW-0175">Coiled coil</keyword>
<evidence type="ECO:0000256" key="2">
    <source>
        <dbReference type="ARBA" id="ARBA00004370"/>
    </source>
</evidence>
<dbReference type="CDD" id="cd00082">
    <property type="entry name" value="HisKA"/>
    <property type="match status" value="1"/>
</dbReference>
<dbReference type="CDD" id="cd00075">
    <property type="entry name" value="HATPase"/>
    <property type="match status" value="1"/>
</dbReference>
<feature type="domain" description="HAMP" evidence="11">
    <location>
        <begin position="212"/>
        <end position="264"/>
    </location>
</feature>
<dbReference type="InterPro" id="IPR036890">
    <property type="entry name" value="HATPase_C_sf"/>
</dbReference>
<dbReference type="InterPro" id="IPR050736">
    <property type="entry name" value="Sensor_HK_Regulatory"/>
</dbReference>